<organism evidence="1 2">
    <name type="scientific">Bacteroides intestinalis</name>
    <dbReference type="NCBI Taxonomy" id="329854"/>
    <lineage>
        <taxon>Bacteria</taxon>
        <taxon>Pseudomonadati</taxon>
        <taxon>Bacteroidota</taxon>
        <taxon>Bacteroidia</taxon>
        <taxon>Bacteroidales</taxon>
        <taxon>Bacteroidaceae</taxon>
        <taxon>Bacteroides</taxon>
    </lineage>
</organism>
<dbReference type="AlphaFoldDB" id="A0A414L7C7"/>
<dbReference type="Proteomes" id="UP000285650">
    <property type="component" value="Unassembled WGS sequence"/>
</dbReference>
<reference evidence="1 2" key="1">
    <citation type="submission" date="2018-08" db="EMBL/GenBank/DDBJ databases">
        <title>A genome reference for cultivated species of the human gut microbiota.</title>
        <authorList>
            <person name="Zou Y."/>
            <person name="Xue W."/>
            <person name="Luo G."/>
        </authorList>
    </citation>
    <scope>NUCLEOTIDE SEQUENCE [LARGE SCALE GENOMIC DNA]</scope>
    <source>
        <strain evidence="1 2">AM27-17</strain>
    </source>
</reference>
<dbReference type="RefSeq" id="WP_118222769.1">
    <property type="nucleotide sequence ID" value="NZ_JADNIJ010000010.1"/>
</dbReference>
<protein>
    <recommendedName>
        <fullName evidence="3">Class I SAM-dependent methyltransferase</fullName>
    </recommendedName>
</protein>
<evidence type="ECO:0000313" key="1">
    <source>
        <dbReference type="EMBL" id="RHE90445.1"/>
    </source>
</evidence>
<dbReference type="InterPro" id="IPR029063">
    <property type="entry name" value="SAM-dependent_MTases_sf"/>
</dbReference>
<evidence type="ECO:0008006" key="3">
    <source>
        <dbReference type="Google" id="ProtNLM"/>
    </source>
</evidence>
<dbReference type="Gene3D" id="3.40.50.150">
    <property type="entry name" value="Vaccinia Virus protein VP39"/>
    <property type="match status" value="1"/>
</dbReference>
<name>A0A414L7C7_9BACE</name>
<dbReference type="EMBL" id="QSKV01000010">
    <property type="protein sequence ID" value="RHE90445.1"/>
    <property type="molecule type" value="Genomic_DNA"/>
</dbReference>
<proteinExistence type="predicted"/>
<accession>A0A414L7C7</accession>
<comment type="caution">
    <text evidence="1">The sequence shown here is derived from an EMBL/GenBank/DDBJ whole genome shotgun (WGS) entry which is preliminary data.</text>
</comment>
<gene>
    <name evidence="1" type="ORF">DW712_15570</name>
</gene>
<sequence>MTEKELALLRKALMQSQNYLEFGSGNSTLLATETETIKHITVVESDAFFWNEKLLNIPSIEYGVYTKRIKPLLINIGPTGEWGYPTDSSYQSQWPLYSSSAFHEKASYDLILVDGRFRVACILQACLHCSPKTKIMIHDFFNRPIYFVVCPFLKLEEKADTLGIFSINKRKTIGILKEYISIYEKLPGF</sequence>
<evidence type="ECO:0000313" key="2">
    <source>
        <dbReference type="Proteomes" id="UP000285650"/>
    </source>
</evidence>